<dbReference type="Gene3D" id="3.40.50.1820">
    <property type="entry name" value="alpha/beta hydrolase"/>
    <property type="match status" value="1"/>
</dbReference>
<keyword evidence="1 3" id="KW-0378">Hydrolase</keyword>
<dbReference type="PANTHER" id="PTHR43798">
    <property type="entry name" value="MONOACYLGLYCEROL LIPASE"/>
    <property type="match status" value="1"/>
</dbReference>
<organism evidence="3 4">
    <name type="scientific">Dyadobacter subterraneus</name>
    <dbReference type="NCBI Taxonomy" id="2773304"/>
    <lineage>
        <taxon>Bacteria</taxon>
        <taxon>Pseudomonadati</taxon>
        <taxon>Bacteroidota</taxon>
        <taxon>Cytophagia</taxon>
        <taxon>Cytophagales</taxon>
        <taxon>Spirosomataceae</taxon>
        <taxon>Dyadobacter</taxon>
    </lineage>
</organism>
<reference evidence="4" key="1">
    <citation type="submission" date="2023-07" db="EMBL/GenBank/DDBJ databases">
        <title>Dyadobacter sp. nov 'subterranea' isolated from contaminted grondwater.</title>
        <authorList>
            <person name="Szabo I."/>
            <person name="Al-Omari J."/>
            <person name="Szerdahelyi S.G."/>
            <person name="Rado J."/>
        </authorList>
    </citation>
    <scope>NUCLEOTIDE SEQUENCE [LARGE SCALE GENOMIC DNA]</scope>
    <source>
        <strain evidence="4">UP-52</strain>
    </source>
</reference>
<evidence type="ECO:0000313" key="4">
    <source>
        <dbReference type="Proteomes" id="UP000634134"/>
    </source>
</evidence>
<evidence type="ECO:0000313" key="3">
    <source>
        <dbReference type="EMBL" id="MBE9462647.1"/>
    </source>
</evidence>
<dbReference type="SUPFAM" id="SSF53474">
    <property type="entry name" value="alpha/beta-Hydrolases"/>
    <property type="match status" value="1"/>
</dbReference>
<dbReference type="InterPro" id="IPR050266">
    <property type="entry name" value="AB_hydrolase_sf"/>
</dbReference>
<comment type="caution">
    <text evidence="3">The sequence shown here is derived from an EMBL/GenBank/DDBJ whole genome shotgun (WGS) entry which is preliminary data.</text>
</comment>
<gene>
    <name evidence="3" type="ORF">IEE83_12200</name>
</gene>
<dbReference type="InterPro" id="IPR000073">
    <property type="entry name" value="AB_hydrolase_1"/>
</dbReference>
<dbReference type="GO" id="GO:0016787">
    <property type="term" value="F:hydrolase activity"/>
    <property type="evidence" value="ECO:0007669"/>
    <property type="project" value="UniProtKB-KW"/>
</dbReference>
<keyword evidence="4" id="KW-1185">Reference proteome</keyword>
<dbReference type="PANTHER" id="PTHR43798:SF31">
    <property type="entry name" value="AB HYDROLASE SUPERFAMILY PROTEIN YCLE"/>
    <property type="match status" value="1"/>
</dbReference>
<proteinExistence type="predicted"/>
<evidence type="ECO:0000256" key="1">
    <source>
        <dbReference type="ARBA" id="ARBA00022801"/>
    </source>
</evidence>
<dbReference type="Pfam" id="PF00561">
    <property type="entry name" value="Abhydrolase_1"/>
    <property type="match status" value="1"/>
</dbReference>
<name>A0ABR9WB15_9BACT</name>
<dbReference type="InterPro" id="IPR029058">
    <property type="entry name" value="AB_hydrolase_fold"/>
</dbReference>
<dbReference type="Proteomes" id="UP000634134">
    <property type="component" value="Unassembled WGS sequence"/>
</dbReference>
<feature type="domain" description="AB hydrolase-1" evidence="2">
    <location>
        <begin position="18"/>
        <end position="235"/>
    </location>
</feature>
<accession>A0ABR9WB15</accession>
<evidence type="ECO:0000259" key="2">
    <source>
        <dbReference type="Pfam" id="PF00561"/>
    </source>
</evidence>
<sequence>MHNIDLNYARKGGGNTTTLVFLHYFGGSAQTWSMVTDQLADDFHCVAIDLCGFGNSPTTVWEVSVHEHAEYVANLLKELEIENYILIGHSMGGKIAAYLASKQTNINALILVAPSPPTPEPMDDDKRQEMLDTFDNRPAIEELVHKITAGDLSEPLFEKTVREHLQISEMGWTSWIEKGSREDISSRMSYINIPVTVISGSQDPNFSTSVLKAEFSKYFPEAVFIEIEGAGHLIPVETSEKLADLINEICQ</sequence>
<dbReference type="EMBL" id="JACYGY010000001">
    <property type="protein sequence ID" value="MBE9462647.1"/>
    <property type="molecule type" value="Genomic_DNA"/>
</dbReference>
<protein>
    <submittedName>
        <fullName evidence="3">Alpha/beta hydrolase</fullName>
    </submittedName>
</protein>
<dbReference type="RefSeq" id="WP_194120836.1">
    <property type="nucleotide sequence ID" value="NZ_JACYGY010000001.1"/>
</dbReference>